<dbReference type="AlphaFoldDB" id="A0AA95NGS3"/>
<keyword evidence="2" id="KW-1185">Reference proteome</keyword>
<gene>
    <name evidence="1" type="ORF">PFX98_10695</name>
</gene>
<dbReference type="PROSITE" id="PS51257">
    <property type="entry name" value="PROKAR_LIPOPROTEIN"/>
    <property type="match status" value="1"/>
</dbReference>
<dbReference type="EMBL" id="CP116346">
    <property type="protein sequence ID" value="WIT14064.1"/>
    <property type="molecule type" value="Genomic_DNA"/>
</dbReference>
<protein>
    <submittedName>
        <fullName evidence="1">SGNH/GDSL hydrolase family protein</fullName>
    </submittedName>
</protein>
<accession>A0AA95NGS3</accession>
<dbReference type="GO" id="GO:0016788">
    <property type="term" value="F:hydrolase activity, acting on ester bonds"/>
    <property type="evidence" value="ECO:0007669"/>
    <property type="project" value="InterPro"/>
</dbReference>
<organism evidence="1 2">
    <name type="scientific">Paucibacter sediminis</name>
    <dbReference type="NCBI Taxonomy" id="3019553"/>
    <lineage>
        <taxon>Bacteria</taxon>
        <taxon>Pseudomonadati</taxon>
        <taxon>Pseudomonadota</taxon>
        <taxon>Betaproteobacteria</taxon>
        <taxon>Burkholderiales</taxon>
        <taxon>Sphaerotilaceae</taxon>
        <taxon>Roseateles</taxon>
    </lineage>
</organism>
<reference evidence="1" key="1">
    <citation type="submission" date="2023-01" db="EMBL/GenBank/DDBJ databases">
        <title>Whole genome sequence of Paucibacter sp. S2-9 isolated from pond sediment.</title>
        <authorList>
            <person name="Jung J.Y."/>
        </authorList>
    </citation>
    <scope>NUCLEOTIDE SEQUENCE</scope>
    <source>
        <strain evidence="1">S2-9</strain>
    </source>
</reference>
<dbReference type="Proteomes" id="UP001177769">
    <property type="component" value="Chromosome"/>
</dbReference>
<dbReference type="InterPro" id="IPR036514">
    <property type="entry name" value="SGNH_hydro_sf"/>
</dbReference>
<proteinExistence type="predicted"/>
<evidence type="ECO:0000313" key="2">
    <source>
        <dbReference type="Proteomes" id="UP001177769"/>
    </source>
</evidence>
<name>A0AA95NGS3_9BURK</name>
<dbReference type="KEGG" id="pais:PFX98_10695"/>
<evidence type="ECO:0000313" key="1">
    <source>
        <dbReference type="EMBL" id="WIT14064.1"/>
    </source>
</evidence>
<dbReference type="Gene3D" id="3.40.50.1110">
    <property type="entry name" value="SGNH hydrolase"/>
    <property type="match status" value="1"/>
</dbReference>
<dbReference type="RefSeq" id="WP_285235187.1">
    <property type="nucleotide sequence ID" value="NZ_CP116346.1"/>
</dbReference>
<dbReference type="InterPro" id="IPR001087">
    <property type="entry name" value="GDSL"/>
</dbReference>
<sequence>MKKSFKQGWGQAGLVLLAAAAAMLAGCGGGSSQIEPFAPTRIMAMGDEASYLTAEGKKYAVNAVDDTTLALKCQNNPIWVQALATQFGLVFPQCNPDNVATPKGIMYARPGAKVDGVKAQIDQQFSAGGFTSKDLVAILVGSNDLLDLYRQFPAQNRDTLLASAGERGRALADQVNRVANAGGRVLVVTLPDLGLTPYAAKEKATKTDTDRAALLSALTQAFNSQMRLNVINDGRMIGLVLGDEMSQAIAKYPEGFGYANITVGACKVALPDCTTKTLLDTASADTWLWADDYWLGNGGQNRLGLLAQTRARNNPF</sequence>
<dbReference type="SUPFAM" id="SSF52266">
    <property type="entry name" value="SGNH hydrolase"/>
    <property type="match status" value="1"/>
</dbReference>
<keyword evidence="1" id="KW-0378">Hydrolase</keyword>
<dbReference type="Pfam" id="PF00657">
    <property type="entry name" value="Lipase_GDSL"/>
    <property type="match status" value="1"/>
</dbReference>